<name>A0A0A8ZMC5_ARUDO</name>
<dbReference type="AlphaFoldDB" id="A0A0A8ZMC5"/>
<accession>A0A0A8ZMC5</accession>
<organism evidence="1">
    <name type="scientific">Arundo donax</name>
    <name type="common">Giant reed</name>
    <name type="synonym">Donax arundinaceus</name>
    <dbReference type="NCBI Taxonomy" id="35708"/>
    <lineage>
        <taxon>Eukaryota</taxon>
        <taxon>Viridiplantae</taxon>
        <taxon>Streptophyta</taxon>
        <taxon>Embryophyta</taxon>
        <taxon>Tracheophyta</taxon>
        <taxon>Spermatophyta</taxon>
        <taxon>Magnoliopsida</taxon>
        <taxon>Liliopsida</taxon>
        <taxon>Poales</taxon>
        <taxon>Poaceae</taxon>
        <taxon>PACMAD clade</taxon>
        <taxon>Arundinoideae</taxon>
        <taxon>Arundineae</taxon>
        <taxon>Arundo</taxon>
    </lineage>
</organism>
<dbReference type="EMBL" id="GBRH01259995">
    <property type="protein sequence ID" value="JAD37900.1"/>
    <property type="molecule type" value="Transcribed_RNA"/>
</dbReference>
<reference evidence="1" key="1">
    <citation type="submission" date="2014-09" db="EMBL/GenBank/DDBJ databases">
        <authorList>
            <person name="Magalhaes I.L.F."/>
            <person name="Oliveira U."/>
            <person name="Santos F.R."/>
            <person name="Vidigal T.H.D.A."/>
            <person name="Brescovit A.D."/>
            <person name="Santos A.J."/>
        </authorList>
    </citation>
    <scope>NUCLEOTIDE SEQUENCE</scope>
    <source>
        <tissue evidence="1">Shoot tissue taken approximately 20 cm above the soil surface</tissue>
    </source>
</reference>
<reference evidence="1" key="2">
    <citation type="journal article" date="2015" name="Data Brief">
        <title>Shoot transcriptome of the giant reed, Arundo donax.</title>
        <authorList>
            <person name="Barrero R.A."/>
            <person name="Guerrero F.D."/>
            <person name="Moolhuijzen P."/>
            <person name="Goolsby J.A."/>
            <person name="Tidwell J."/>
            <person name="Bellgard S.E."/>
            <person name="Bellgard M.I."/>
        </authorList>
    </citation>
    <scope>NUCLEOTIDE SEQUENCE</scope>
    <source>
        <tissue evidence="1">Shoot tissue taken approximately 20 cm above the soil surface</tissue>
    </source>
</reference>
<proteinExistence type="predicted"/>
<sequence length="43" mass="5138">MYLWILNWSIGAEDGRSKDSTFCEMKLQLFIKNMHRKLGSEME</sequence>
<protein>
    <submittedName>
        <fullName evidence="1">Uncharacterized protein</fullName>
    </submittedName>
</protein>
<evidence type="ECO:0000313" key="1">
    <source>
        <dbReference type="EMBL" id="JAD37900.1"/>
    </source>
</evidence>